<gene>
    <name evidence="1" type="ORF">SDC9_157381</name>
</gene>
<dbReference type="EMBL" id="VSSQ01056228">
    <property type="protein sequence ID" value="MPN10088.1"/>
    <property type="molecule type" value="Genomic_DNA"/>
</dbReference>
<accession>A0A645F6T7</accession>
<reference evidence="1" key="1">
    <citation type="submission" date="2019-08" db="EMBL/GenBank/DDBJ databases">
        <authorList>
            <person name="Kucharzyk K."/>
            <person name="Murdoch R.W."/>
            <person name="Higgins S."/>
            <person name="Loffler F."/>
        </authorList>
    </citation>
    <scope>NUCLEOTIDE SEQUENCE</scope>
</reference>
<evidence type="ECO:0000313" key="1">
    <source>
        <dbReference type="EMBL" id="MPN10088.1"/>
    </source>
</evidence>
<sequence>MTRDNTEDKIERLYIKSMDIQTERDLKYIESLQSLYPDLLIYEDQAYEMIRRLNLLHLLNPTLVEADDRSVMVYMFYLFNEKGILVNDWLCRLTLGNKEDNVVMLNILEQAIAELKR</sequence>
<proteinExistence type="predicted"/>
<protein>
    <submittedName>
        <fullName evidence="1">Uncharacterized protein</fullName>
    </submittedName>
</protein>
<organism evidence="1">
    <name type="scientific">bioreactor metagenome</name>
    <dbReference type="NCBI Taxonomy" id="1076179"/>
    <lineage>
        <taxon>unclassified sequences</taxon>
        <taxon>metagenomes</taxon>
        <taxon>ecological metagenomes</taxon>
    </lineage>
</organism>
<dbReference type="AlphaFoldDB" id="A0A645F6T7"/>
<name>A0A645F6T7_9ZZZZ</name>
<comment type="caution">
    <text evidence="1">The sequence shown here is derived from an EMBL/GenBank/DDBJ whole genome shotgun (WGS) entry which is preliminary data.</text>
</comment>